<organism evidence="2 3">
    <name type="scientific">Acaryochloris thomasi RCC1774</name>
    <dbReference type="NCBI Taxonomy" id="1764569"/>
    <lineage>
        <taxon>Bacteria</taxon>
        <taxon>Bacillati</taxon>
        <taxon>Cyanobacteriota</taxon>
        <taxon>Cyanophyceae</taxon>
        <taxon>Acaryochloridales</taxon>
        <taxon>Acaryochloridaceae</taxon>
        <taxon>Acaryochloris</taxon>
        <taxon>Acaryochloris thomasi</taxon>
    </lineage>
</organism>
<comment type="caution">
    <text evidence="2">The sequence shown here is derived from an EMBL/GenBank/DDBJ whole genome shotgun (WGS) entry which is preliminary data.</text>
</comment>
<evidence type="ECO:0000313" key="2">
    <source>
        <dbReference type="EMBL" id="PZD73946.1"/>
    </source>
</evidence>
<accession>A0A2W1JL84</accession>
<keyword evidence="1" id="KW-0175">Coiled coil</keyword>
<dbReference type="EMBL" id="PQWO01000004">
    <property type="protein sequence ID" value="PZD73946.1"/>
    <property type="molecule type" value="Genomic_DNA"/>
</dbReference>
<keyword evidence="3" id="KW-1185">Reference proteome</keyword>
<dbReference type="Proteomes" id="UP000248857">
    <property type="component" value="Unassembled WGS sequence"/>
</dbReference>
<feature type="coiled-coil region" evidence="1">
    <location>
        <begin position="17"/>
        <end position="51"/>
    </location>
</feature>
<protein>
    <recommendedName>
        <fullName evidence="4">SHOCT domain-containing protein</fullName>
    </recommendedName>
</protein>
<evidence type="ECO:0008006" key="4">
    <source>
        <dbReference type="Google" id="ProtNLM"/>
    </source>
</evidence>
<dbReference type="AlphaFoldDB" id="A0A2W1JL84"/>
<reference evidence="2 3" key="1">
    <citation type="journal article" date="2018" name="Sci. Rep.">
        <title>A novel species of the marine cyanobacterium Acaryochloris with a unique pigment content and lifestyle.</title>
        <authorList>
            <person name="Partensky F."/>
            <person name="Six C."/>
            <person name="Ratin M."/>
            <person name="Garczarek L."/>
            <person name="Vaulot D."/>
            <person name="Probert I."/>
            <person name="Calteau A."/>
            <person name="Gourvil P."/>
            <person name="Marie D."/>
            <person name="Grebert T."/>
            <person name="Bouchier C."/>
            <person name="Le Panse S."/>
            <person name="Gachenot M."/>
            <person name="Rodriguez F."/>
            <person name="Garrido J.L."/>
        </authorList>
    </citation>
    <scope>NUCLEOTIDE SEQUENCE [LARGE SCALE GENOMIC DNA]</scope>
    <source>
        <strain evidence="2 3">RCC1774</strain>
    </source>
</reference>
<evidence type="ECO:0000313" key="3">
    <source>
        <dbReference type="Proteomes" id="UP000248857"/>
    </source>
</evidence>
<gene>
    <name evidence="2" type="ORF">C1752_01563</name>
</gene>
<evidence type="ECO:0000256" key="1">
    <source>
        <dbReference type="SAM" id="Coils"/>
    </source>
</evidence>
<feature type="coiled-coil region" evidence="1">
    <location>
        <begin position="112"/>
        <end position="153"/>
    </location>
</feature>
<sequence length="181" mass="19992">MLDLTKEQSVSAIEQNISATESQISHLTLRLEKAKEEVQEWVEANAALSQSATEARAETQSMGRGLGGAILGSKYRAASRRTAASINAGIARDVASKRAQIKEGKRIAQAIAKDIKSQISQLKADLKCLKSQKKELSSKKKETKQSVQSLNLLQKLHEVYELGLLTEGEYEEKRQKLVEKI</sequence>
<proteinExistence type="predicted"/>
<name>A0A2W1JL84_9CYAN</name>
<dbReference type="RefSeq" id="WP_146242297.1">
    <property type="nucleotide sequence ID" value="NZ_CAWNWM010000004.1"/>
</dbReference>